<comment type="caution">
    <text evidence="1">The sequence shown here is derived from an EMBL/GenBank/DDBJ whole genome shotgun (WGS) entry which is preliminary data.</text>
</comment>
<protein>
    <recommendedName>
        <fullName evidence="3">MPN domain-containing protein</fullName>
    </recommendedName>
</protein>
<gene>
    <name evidence="1" type="ORF">IAR55_003430</name>
</gene>
<dbReference type="GO" id="GO:0072546">
    <property type="term" value="C:EMC complex"/>
    <property type="evidence" value="ECO:0007669"/>
    <property type="project" value="InterPro"/>
</dbReference>
<dbReference type="RefSeq" id="XP_066802929.1">
    <property type="nucleotide sequence ID" value="XM_066946537.1"/>
</dbReference>
<proteinExistence type="predicted"/>
<accession>A0AAW0YNM6</accession>
<dbReference type="GeneID" id="92180688"/>
<evidence type="ECO:0000313" key="2">
    <source>
        <dbReference type="Proteomes" id="UP001388673"/>
    </source>
</evidence>
<keyword evidence="2" id="KW-1185">Reference proteome</keyword>
<evidence type="ECO:0008006" key="3">
    <source>
        <dbReference type="Google" id="ProtNLM"/>
    </source>
</evidence>
<dbReference type="AlphaFoldDB" id="A0AAW0YNM6"/>
<organism evidence="1 2">
    <name type="scientific">Kwoniella newhampshirensis</name>
    <dbReference type="NCBI Taxonomy" id="1651941"/>
    <lineage>
        <taxon>Eukaryota</taxon>
        <taxon>Fungi</taxon>
        <taxon>Dikarya</taxon>
        <taxon>Basidiomycota</taxon>
        <taxon>Agaricomycotina</taxon>
        <taxon>Tremellomycetes</taxon>
        <taxon>Tremellales</taxon>
        <taxon>Cryptococcaceae</taxon>
        <taxon>Kwoniella</taxon>
    </lineage>
</organism>
<name>A0AAW0YNM6_9TREE</name>
<dbReference type="PANTHER" id="PTHR12941:SF10">
    <property type="entry name" value="ER MEMBRANE PROTEIN COMPLEX SUBUNIT 8_9 HOMOLOG"/>
    <property type="match status" value="1"/>
</dbReference>
<dbReference type="KEGG" id="kne:92180688"/>
<evidence type="ECO:0000313" key="1">
    <source>
        <dbReference type="EMBL" id="KAK8854691.1"/>
    </source>
</evidence>
<dbReference type="PANTHER" id="PTHR12941">
    <property type="entry name" value="ER MEMBRANE PROTEIN COMPLEX"/>
    <property type="match status" value="1"/>
</dbReference>
<dbReference type="Pfam" id="PF03665">
    <property type="entry name" value="UPF0172"/>
    <property type="match status" value="1"/>
</dbReference>
<dbReference type="EMBL" id="JBCAWK010000006">
    <property type="protein sequence ID" value="KAK8854691.1"/>
    <property type="molecule type" value="Genomic_DNA"/>
</dbReference>
<reference evidence="1 2" key="1">
    <citation type="journal article" date="2024" name="bioRxiv">
        <title>Comparative genomics of Cryptococcus and Kwoniella reveals pathogenesis evolution and contrasting karyotype dynamics via intercentromeric recombination or chromosome fusion.</title>
        <authorList>
            <person name="Coelho M.A."/>
            <person name="David-Palma M."/>
            <person name="Shea T."/>
            <person name="Bowers K."/>
            <person name="McGinley-Smith S."/>
            <person name="Mohammad A.W."/>
            <person name="Gnirke A."/>
            <person name="Yurkov A.M."/>
            <person name="Nowrousian M."/>
            <person name="Sun S."/>
            <person name="Cuomo C.A."/>
            <person name="Heitman J."/>
        </authorList>
    </citation>
    <scope>NUCLEOTIDE SEQUENCE [LARGE SCALE GENOMIC DNA]</scope>
    <source>
        <strain evidence="1 2">CBS 13917</strain>
    </source>
</reference>
<dbReference type="InterPro" id="IPR005366">
    <property type="entry name" value="EMC8/9"/>
</dbReference>
<dbReference type="Proteomes" id="UP001388673">
    <property type="component" value="Unassembled WGS sequence"/>
</dbReference>
<sequence length="218" mass="23666">MSSPSPTYLITPAAYALPILHAAAHPSSTVIGLFLASSSSTSTSTSGPDAREIKVDDAIPLIHNYTNLSPMMEISLELADEYAKSISKTIAGVYVGREEGDGLGRIGEKLLAKLKEGNDDAFAFVIDNDKLGSGQPAYIPYVLTSPTSFKSLSSTSSTSLPSPFTLASESLPKELIRTIREKKVFRELRDFDDHLEDSSHDWLENKPVKIALRQHSLL</sequence>